<evidence type="ECO:0000313" key="1">
    <source>
        <dbReference type="EMBL" id="QQK08587.1"/>
    </source>
</evidence>
<reference evidence="1 2" key="1">
    <citation type="journal article" date="2022" name="Int. J. Syst. Evol. Microbiol.">
        <title>Miniphocaeibacter halophilus sp. nov., an ammonium-tolerant acetate-producing bacterium isolated from a biogas system.</title>
        <authorList>
            <person name="Schnurer A."/>
            <person name="Singh A."/>
            <person name="Bi S."/>
            <person name="Qiao W."/>
            <person name="Westerholm M."/>
        </authorList>
    </citation>
    <scope>NUCLEOTIDE SEQUENCE [LARGE SCALE GENOMIC DNA]</scope>
    <source>
        <strain evidence="1 2">AMB_01</strain>
    </source>
</reference>
<organism evidence="1 2">
    <name type="scientific">Miniphocaeibacter halophilus</name>
    <dbReference type="NCBI Taxonomy" id="2931922"/>
    <lineage>
        <taxon>Bacteria</taxon>
        <taxon>Bacillati</taxon>
        <taxon>Bacillota</taxon>
        <taxon>Tissierellia</taxon>
        <taxon>Tissierellales</taxon>
        <taxon>Peptoniphilaceae</taxon>
        <taxon>Miniphocaeibacter</taxon>
    </lineage>
</organism>
<protein>
    <submittedName>
        <fullName evidence="1">DUF1307 domain-containing protein</fullName>
    </submittedName>
</protein>
<sequence>MKKIKKVQLLILVFAVLMTLVACGSKGGKVVYVGEQNGAENIITIEYDGKENVQKIISETEGEYNGTEIEKQMVEAMKSEFEKIKGTKFNVDYKDKTMKATFTIDMPVFLKENEDSEYKALADKDGNVPLKTVKENYENAGYKERE</sequence>
<dbReference type="EMBL" id="CP066744">
    <property type="protein sequence ID" value="QQK08587.1"/>
    <property type="molecule type" value="Genomic_DNA"/>
</dbReference>
<keyword evidence="2" id="KW-1185">Reference proteome</keyword>
<dbReference type="Proteomes" id="UP000595814">
    <property type="component" value="Chromosome"/>
</dbReference>
<evidence type="ECO:0000313" key="2">
    <source>
        <dbReference type="Proteomes" id="UP000595814"/>
    </source>
</evidence>
<name>A0AC61MSK5_9FIRM</name>
<proteinExistence type="predicted"/>
<accession>A0AC61MSK5</accession>
<gene>
    <name evidence="1" type="ORF">JFY71_03340</name>
</gene>